<dbReference type="InterPro" id="IPR016009">
    <property type="entry name" value="tRNA_MeTrfase_TRMD/TRM10"/>
</dbReference>
<name>A0A346Y0V3_9ACTN</name>
<comment type="function">
    <text evidence="1 15 17">Specifically methylates guanosine-37 in various tRNAs.</text>
</comment>
<keyword evidence="20" id="KW-1185">Reference proteome</keyword>
<evidence type="ECO:0000256" key="14">
    <source>
        <dbReference type="ARBA" id="ARBA00047783"/>
    </source>
</evidence>
<feature type="binding site" evidence="15 16">
    <location>
        <position position="113"/>
    </location>
    <ligand>
        <name>S-adenosyl-L-methionine</name>
        <dbReference type="ChEBI" id="CHEBI:59789"/>
    </ligand>
</feature>
<dbReference type="Gene3D" id="1.10.1270.20">
    <property type="entry name" value="tRNA(m1g37)methyltransferase, domain 2"/>
    <property type="match status" value="1"/>
</dbReference>
<evidence type="ECO:0000313" key="20">
    <source>
        <dbReference type="Proteomes" id="UP000264006"/>
    </source>
</evidence>
<evidence type="ECO:0000256" key="6">
    <source>
        <dbReference type="ARBA" id="ARBA00014679"/>
    </source>
</evidence>
<dbReference type="InterPro" id="IPR029026">
    <property type="entry name" value="tRNA_m1G_MTases_N"/>
</dbReference>
<evidence type="ECO:0000256" key="8">
    <source>
        <dbReference type="ARBA" id="ARBA00022603"/>
    </source>
</evidence>
<keyword evidence="8 15" id="KW-0489">Methyltransferase</keyword>
<keyword evidence="9 15" id="KW-0808">Transferase</keyword>
<dbReference type="EMBL" id="CP031165">
    <property type="protein sequence ID" value="AXV08100.1"/>
    <property type="molecule type" value="Genomic_DNA"/>
</dbReference>
<evidence type="ECO:0000256" key="1">
    <source>
        <dbReference type="ARBA" id="ARBA00002634"/>
    </source>
</evidence>
<dbReference type="GO" id="GO:0005829">
    <property type="term" value="C:cytosol"/>
    <property type="evidence" value="ECO:0007669"/>
    <property type="project" value="TreeGrafter"/>
</dbReference>
<comment type="caution">
    <text evidence="15">Lacks conserved residue(s) required for the propagation of feature annotation.</text>
</comment>
<evidence type="ECO:0000256" key="16">
    <source>
        <dbReference type="PIRSR" id="PIRSR000386-1"/>
    </source>
</evidence>
<proteinExistence type="inferred from homology"/>
<dbReference type="Gene3D" id="3.40.1280.10">
    <property type="match status" value="1"/>
</dbReference>
<comment type="subcellular location">
    <subcellularLocation>
        <location evidence="2 15 17">Cytoplasm</location>
    </subcellularLocation>
</comment>
<dbReference type="RefSeq" id="WP_114592492.1">
    <property type="nucleotide sequence ID" value="NZ_CP031165.1"/>
</dbReference>
<gene>
    <name evidence="15" type="primary">trmD</name>
    <name evidence="19" type="ORF">DVS28_a3425</name>
</gene>
<evidence type="ECO:0000256" key="13">
    <source>
        <dbReference type="ARBA" id="ARBA00033392"/>
    </source>
</evidence>
<keyword evidence="11 15" id="KW-0819">tRNA processing</keyword>
<protein>
    <recommendedName>
        <fullName evidence="6 15">tRNA (guanine-N(1)-)-methyltransferase</fullName>
        <ecNumber evidence="5 15">2.1.1.228</ecNumber>
    </recommendedName>
    <alternativeName>
        <fullName evidence="12 15">M1G-methyltransferase</fullName>
    </alternativeName>
    <alternativeName>
        <fullName evidence="13 15">tRNA [GM37] methyltransferase</fullName>
    </alternativeName>
</protein>
<dbReference type="PIRSF" id="PIRSF000386">
    <property type="entry name" value="tRNA_mtase"/>
    <property type="match status" value="1"/>
</dbReference>
<dbReference type="SUPFAM" id="SSF75217">
    <property type="entry name" value="alpha/beta knot"/>
    <property type="match status" value="1"/>
</dbReference>
<keyword evidence="7 15" id="KW-0963">Cytoplasm</keyword>
<reference evidence="19 20" key="1">
    <citation type="submission" date="2018-09" db="EMBL/GenBank/DDBJ databases">
        <title>Complete genome sequence of Euzebya sp. DY32-46 isolated from seawater of Pacific Ocean.</title>
        <authorList>
            <person name="Xu L."/>
            <person name="Wu Y.-H."/>
            <person name="Xu X.-W."/>
        </authorList>
    </citation>
    <scope>NUCLEOTIDE SEQUENCE [LARGE SCALE GENOMIC DNA]</scope>
    <source>
        <strain evidence="19 20">DY32-46</strain>
    </source>
</reference>
<evidence type="ECO:0000256" key="4">
    <source>
        <dbReference type="ARBA" id="ARBA00011738"/>
    </source>
</evidence>
<dbReference type="FunFam" id="3.40.1280.10:FF:000001">
    <property type="entry name" value="tRNA (guanine-N(1)-)-methyltransferase"/>
    <property type="match status" value="1"/>
</dbReference>
<feature type="domain" description="tRNA methyltransferase TRMD/TRM10-type" evidence="18">
    <location>
        <begin position="1"/>
        <end position="225"/>
    </location>
</feature>
<evidence type="ECO:0000256" key="7">
    <source>
        <dbReference type="ARBA" id="ARBA00022490"/>
    </source>
</evidence>
<dbReference type="InterPro" id="IPR023148">
    <property type="entry name" value="tRNA_m1G_MeTrfase_C_sf"/>
</dbReference>
<evidence type="ECO:0000256" key="11">
    <source>
        <dbReference type="ARBA" id="ARBA00022694"/>
    </source>
</evidence>
<evidence type="ECO:0000313" key="19">
    <source>
        <dbReference type="EMBL" id="AXV08100.1"/>
    </source>
</evidence>
<comment type="subunit">
    <text evidence="4 15 17">Homodimer.</text>
</comment>
<evidence type="ECO:0000256" key="2">
    <source>
        <dbReference type="ARBA" id="ARBA00004496"/>
    </source>
</evidence>
<dbReference type="HAMAP" id="MF_00605">
    <property type="entry name" value="TrmD"/>
    <property type="match status" value="1"/>
</dbReference>
<evidence type="ECO:0000259" key="18">
    <source>
        <dbReference type="Pfam" id="PF01746"/>
    </source>
</evidence>
<evidence type="ECO:0000256" key="12">
    <source>
        <dbReference type="ARBA" id="ARBA00029736"/>
    </source>
</evidence>
<dbReference type="CDD" id="cd18080">
    <property type="entry name" value="TrmD-like"/>
    <property type="match status" value="1"/>
</dbReference>
<dbReference type="Proteomes" id="UP000264006">
    <property type="component" value="Chromosome"/>
</dbReference>
<sequence>MRIDILTIFPEWFSGPLTTSLLGKAVDRGILQLQAHDLRRWTDDAHRTVDDAPYGGGAGMLMGPDPFFRAVEELYGSVEARPRTLLMTPRGRRLDQPTVTGMATEPSLLLLCGRYEGIDERVHLHLAHDEISIGDVVLAGGEVAAAVVIEAVTRLVPGVMGNAESGVNESFADGLLEHPQYTRPATYRGWGSPDVLRSGDHGRVAAWRTAHARTRTRLMRPDLLADERPDDRP</sequence>
<dbReference type="NCBIfam" id="TIGR00088">
    <property type="entry name" value="trmD"/>
    <property type="match status" value="1"/>
</dbReference>
<dbReference type="GO" id="GO:0002939">
    <property type="term" value="P:tRNA N1-guanine methylation"/>
    <property type="evidence" value="ECO:0007669"/>
    <property type="project" value="TreeGrafter"/>
</dbReference>
<dbReference type="GO" id="GO:0052906">
    <property type="term" value="F:tRNA (guanine(37)-N1)-methyltransferase activity"/>
    <property type="evidence" value="ECO:0007669"/>
    <property type="project" value="UniProtKB-UniRule"/>
</dbReference>
<dbReference type="NCBIfam" id="NF000648">
    <property type="entry name" value="PRK00026.1"/>
    <property type="match status" value="1"/>
</dbReference>
<dbReference type="PANTHER" id="PTHR46417:SF1">
    <property type="entry name" value="TRNA (GUANINE-N(1)-)-METHYLTRANSFERASE"/>
    <property type="match status" value="1"/>
</dbReference>
<dbReference type="InterPro" id="IPR029028">
    <property type="entry name" value="Alpha/beta_knot_MTases"/>
</dbReference>
<dbReference type="PANTHER" id="PTHR46417">
    <property type="entry name" value="TRNA (GUANINE-N(1)-)-METHYLTRANSFERASE"/>
    <property type="match status" value="1"/>
</dbReference>
<dbReference type="OrthoDB" id="9807416at2"/>
<dbReference type="AlphaFoldDB" id="A0A346Y0V3"/>
<evidence type="ECO:0000256" key="9">
    <source>
        <dbReference type="ARBA" id="ARBA00022679"/>
    </source>
</evidence>
<evidence type="ECO:0000256" key="15">
    <source>
        <dbReference type="HAMAP-Rule" id="MF_00605"/>
    </source>
</evidence>
<organism evidence="19 20">
    <name type="scientific">Euzebya pacifica</name>
    <dbReference type="NCBI Taxonomy" id="1608957"/>
    <lineage>
        <taxon>Bacteria</taxon>
        <taxon>Bacillati</taxon>
        <taxon>Actinomycetota</taxon>
        <taxon>Nitriliruptoria</taxon>
        <taxon>Euzebyales</taxon>
    </lineage>
</organism>
<evidence type="ECO:0000256" key="5">
    <source>
        <dbReference type="ARBA" id="ARBA00012807"/>
    </source>
</evidence>
<evidence type="ECO:0000256" key="3">
    <source>
        <dbReference type="ARBA" id="ARBA00007630"/>
    </source>
</evidence>
<dbReference type="EC" id="2.1.1.228" evidence="5 15"/>
<evidence type="ECO:0000256" key="10">
    <source>
        <dbReference type="ARBA" id="ARBA00022691"/>
    </source>
</evidence>
<dbReference type="KEGG" id="euz:DVS28_a3425"/>
<evidence type="ECO:0000256" key="17">
    <source>
        <dbReference type="RuleBase" id="RU003464"/>
    </source>
</evidence>
<comment type="similarity">
    <text evidence="3 15 17">Belongs to the RNA methyltransferase TrmD family.</text>
</comment>
<dbReference type="Pfam" id="PF01746">
    <property type="entry name" value="tRNA_m1G_MT"/>
    <property type="match status" value="1"/>
</dbReference>
<comment type="catalytic activity">
    <reaction evidence="14 15 17">
        <text>guanosine(37) in tRNA + S-adenosyl-L-methionine = N(1)-methylguanosine(37) in tRNA + S-adenosyl-L-homocysteine + H(+)</text>
        <dbReference type="Rhea" id="RHEA:36899"/>
        <dbReference type="Rhea" id="RHEA-COMP:10145"/>
        <dbReference type="Rhea" id="RHEA-COMP:10147"/>
        <dbReference type="ChEBI" id="CHEBI:15378"/>
        <dbReference type="ChEBI" id="CHEBI:57856"/>
        <dbReference type="ChEBI" id="CHEBI:59789"/>
        <dbReference type="ChEBI" id="CHEBI:73542"/>
        <dbReference type="ChEBI" id="CHEBI:74269"/>
        <dbReference type="EC" id="2.1.1.228"/>
    </reaction>
</comment>
<accession>A0A346Y0V3</accession>
<keyword evidence="10 15" id="KW-0949">S-adenosyl-L-methionine</keyword>
<dbReference type="InterPro" id="IPR002649">
    <property type="entry name" value="tRNA_m1G_MeTrfase_TrmD"/>
</dbReference>